<gene>
    <name evidence="1" type="ORF">EAS64_39590</name>
</gene>
<reference evidence="1 2" key="1">
    <citation type="submission" date="2018-11" db="EMBL/GenBank/DDBJ databases">
        <title>Trebonia kvetii gen.nov., sp.nov., a novel acidophilic actinobacterium, and proposal of the new actinobacterial family Treboniaceae fam. nov.</title>
        <authorList>
            <person name="Rapoport D."/>
            <person name="Sagova-Mareckova M."/>
            <person name="Sedlacek I."/>
            <person name="Provaznik J."/>
            <person name="Kralova S."/>
            <person name="Pavlinic D."/>
            <person name="Benes V."/>
            <person name="Kopecky J."/>
        </authorList>
    </citation>
    <scope>NUCLEOTIDE SEQUENCE [LARGE SCALE GENOMIC DNA]</scope>
    <source>
        <strain evidence="1 2">15Tr583</strain>
    </source>
</reference>
<keyword evidence="2" id="KW-1185">Reference proteome</keyword>
<dbReference type="SUPFAM" id="SSF88723">
    <property type="entry name" value="PIN domain-like"/>
    <property type="match status" value="1"/>
</dbReference>
<accession>A0A6P2BMB5</accession>
<dbReference type="EMBL" id="RPFW01000010">
    <property type="protein sequence ID" value="TVZ00154.1"/>
    <property type="molecule type" value="Genomic_DNA"/>
</dbReference>
<dbReference type="Proteomes" id="UP000460272">
    <property type="component" value="Unassembled WGS sequence"/>
</dbReference>
<dbReference type="RefSeq" id="WP_145861783.1">
    <property type="nucleotide sequence ID" value="NZ_RPFW01000010.1"/>
</dbReference>
<name>A0A6P2BMB5_9ACTN</name>
<sequence length="127" mass="13334">MSALVLDAGALVAVDRGDRAMVARVRAAQRQGMDLRTNAMVIAQVWRDSHGRQAHLAQLLRAVDVRAVSPQDGRQAGALLGKTGTSDPIDATVVLLANPGDRIVTSDPADMTRLASAAGNRPVIITC</sequence>
<dbReference type="AlphaFoldDB" id="A0A6P2BMB5"/>
<dbReference type="OrthoDB" id="3785877at2"/>
<evidence type="ECO:0000313" key="1">
    <source>
        <dbReference type="EMBL" id="TVZ00154.1"/>
    </source>
</evidence>
<comment type="caution">
    <text evidence="1">The sequence shown here is derived from an EMBL/GenBank/DDBJ whole genome shotgun (WGS) entry which is preliminary data.</text>
</comment>
<proteinExistence type="predicted"/>
<protein>
    <submittedName>
        <fullName evidence="1">Twitching motility protein PilT</fullName>
    </submittedName>
</protein>
<evidence type="ECO:0000313" key="2">
    <source>
        <dbReference type="Proteomes" id="UP000460272"/>
    </source>
</evidence>
<organism evidence="1 2">
    <name type="scientific">Trebonia kvetii</name>
    <dbReference type="NCBI Taxonomy" id="2480626"/>
    <lineage>
        <taxon>Bacteria</taxon>
        <taxon>Bacillati</taxon>
        <taxon>Actinomycetota</taxon>
        <taxon>Actinomycetes</taxon>
        <taxon>Streptosporangiales</taxon>
        <taxon>Treboniaceae</taxon>
        <taxon>Trebonia</taxon>
    </lineage>
</organism>
<dbReference type="InterPro" id="IPR029060">
    <property type="entry name" value="PIN-like_dom_sf"/>
</dbReference>